<sequence length="2738" mass="301760">AMLDNKPCLNPNQMSDDDLAAELRKQGKSTVGSRAELITRYTARSDSKYEMEIRLLVVTVVLTWARETDPESTASADSRCDAYDPGNILWSAADVYRVRHYRCMTLSLGLPKQMYCTMDQQCLGLECCLDIKVAFFRKVYKLYARFDPCSFNFIVGISDLYEKSFGPDYGLDDIFGGFEEIVPTGIRIDQLGAELFIHVILSKEDTSVTVSVAAKFCQVDDPEECLATLDVLDRALLPVPVCGPDGTLHFPSMSELKDSLKSQKDKFVKSGKELGKEVLRNLADEVFNLIPCLESDDTTDEPPCERPDKMTEETLAQSLESRGLVTSGTMEEKIARLELADRTCSILGKTLTLPAITNDKLAKIVYMTLDDKCLGIQACVDIPIPQIDYHRSVRASVSLDACMPTFRAQFESCSYEILLFNTSIDAQYDFPLSDFFGLKTNIKKLDADTSYTVDLGMRIQLEGTPEPVLDDFFVTGFEVPIPICSDFSLPGNGSLRELAASAGNTLSTGAVRYFMKTLKLDTIFIEGTCEELDLQAPDCPWELNFTRFIPASFRDHITCVMTPNCLGVKCCIDLSIKLPLMKEPIDYYVPFHLMFLPCDNMKIDLLFGTYTRVEQLLHYEFGAPKRLPIGKGQHEGEDAPIVITFAVDHYRSMDPYDEGFLLDLNIQICIPFDGERICFPDDTGIDVLKEDKIPVCNPATLAEIRQTNLTAFLEDVGQLDAKSLTRSAAQILLNKFGITENLKENRCDPKRAPYDTAVDGWNNECTSPTQKLPGLPSSAVCHLSPACNRLDCCLYSEFLDMTFNVWFELNCDLYIQAGLERLVSPKLYVLGGEVDWNAGIAGEVNISEAFRLEYLIRKDDMNFIVDVTAKLCFDGLGGTCQFSLDVMQATKIPQLGCHPGAVSYFTDLQFFEKQTCTLPQAATGCLLSLPTSLEGKCVLTDECRGIQCCVPVNLGLLGTYAMDASFKFDPCTDSFVYTLEQKSGSLSLSGIVDVPQTEDVGNAISFMYRVHKTINGYTLQAEVRLCALDPDSGDTTTCFTYDILKDAVTIYAPSSDCNRRRRRRKRQAENVPCSQSTLPRDELILQMIENEATLEEIEACMADFERAEESKCDQLNEVQGSEVNMFTPKTIAANLGGANPSTLVFCNKKSLVTVDIEGAEVIQTMLKTVQDIQGRLEQTYVPGKGLTGAGAKALGLKMANMTIGELQAFVMSEGVDPELAIQLMKDMKDLLYSLYSDIIASITNGGADDLFKSFDLTLAGDFGVPRREETFFKYKQFFLVGGLVPMTFKFEAGISYGLDMIVGAKMMSMLATGEIKPYVGLMVSGELGIGALLYGKLKLTGFICQISLPSKAEITFSAFPMALDLGMDMDLKPLELKLAALVTLEIDLVFETIKKTLFKTNLWQYETPNIRKPVLSIGKAEEDESPPDFASFEDEDVGRKRRAQRTNQCTVQQVPGRDFTEPAIEIGVAASDDKSKPLLMAYVGSKPGLQDLLVTELGGPSTIINQHLGVSGQPVYFKVVATNNEGASSEVSCAISTYDITLPTGRLEAEFATTSNSHALHGSLVVYEDSEITTSNLAVGVGRGVYGGGVRVWQAVNLKDRTAETYNPANDDLGERALNNHFTDFKEGRLVVPQHLLTLKTVAQYAGACAKKCLTYTDIKCMSFNYHTSGDCELLAAIESHDHRIAVATNYLHYERLGVGLAHEFKFDLDLVHNTLYFFNMYLDNNLGFVNYISSLGTLVDLTPPDPGPMVIASDTSEIVSCEANLPSDRHSDWKKWCRGMDPKQHNHRTVIDAPGSATVFNGHTRLFDLLYTKANTYVTANWDGIHDLESGILGYSLAVGKAVCEEWHMHHDPHKHLVPLDDDNQWTHIGVVNMEKGYNLPDGKYYVTVRALNEVEYGGPLATTFCHSTPLGIDTSPPEVYEVYGTRYDEETHVITTQYNASDPHSDIATADICLGLTVLNCDEMSWRRAEQLGNDTAQGPATVVEQIRDGVPVWVRLRVENNVELQAIGHAKSPIIVDTTPPLAGTVYDGSFSRHDLSFSKDQFQYCANWYNFSDPQSGIDFYMGTVLSETGEMLTNLTTLDRLEHYTCIQFTDPPLQHNQTYRFLLYAFNGGHKQLNVSAESDGVLVDLTAPEAGEVIDGLDPDFNDLSFTVHKATVAARWRGFTDPESDIIQYDVQVQRAANLTSDFQVIQTWKNEELAESFERHSFHLKHRDVVKTEVKATNGALNTVTKETNAFIVDMTPPDRISLWDGAGSADIEFQSDVSRLDASFQFVDEESGVDHYKYQVYQTMHGQRTQIHPATRNTWVELASGPRSGLEVTGLTLTPGLRYSLRVAAVNNAGAVATYDTNGVIVDDTPPVMEAVHVGVLSSEDEVVIDGHVLQSDRAGIKATWLATDHESGIGHYEVAVGTSPDGTDILAWRNVGKEQDGYIDGLTLELTNTVSGTPVYYVTVRAANGAGDTSTPRTSTPIKILQEDQAGVVMDGGVDTVVMSSAGLRDQDQQSDQWTVTAQFRGFTSHLHGLTHFDWSMGTSPDAEDVMPLTAMGIVHDESETDIPGMGVSSRGVAQTVLPLEPGKKYYTTVRALNNDGQAVQSTSDGFTVDVSPPQLSLISVSSESDPSRLVPETVLYQQEPDALPAEWNYTDLDSKVVNVQYAIGTYPGDDSVVTFTPMAISDSQEGSMPSESIYLRTDGSPNLLSLRAEDAVGLSTQIVAPSVVVDVSQPDEGSVTCPSYIQ</sequence>
<evidence type="ECO:0008006" key="4">
    <source>
        <dbReference type="Google" id="ProtNLM"/>
    </source>
</evidence>
<feature type="non-terminal residue" evidence="2">
    <location>
        <position position="1"/>
    </location>
</feature>
<feature type="non-terminal residue" evidence="2">
    <location>
        <position position="2738"/>
    </location>
</feature>
<dbReference type="Gene3D" id="2.60.40.10">
    <property type="entry name" value="Immunoglobulins"/>
    <property type="match status" value="1"/>
</dbReference>
<dbReference type="InterPro" id="IPR036116">
    <property type="entry name" value="FN3_sf"/>
</dbReference>
<accession>A0ABD0L3W5</accession>
<feature type="region of interest" description="Disordered" evidence="1">
    <location>
        <begin position="1421"/>
        <end position="1448"/>
    </location>
</feature>
<proteinExistence type="predicted"/>
<evidence type="ECO:0000313" key="2">
    <source>
        <dbReference type="EMBL" id="KAK7494165.1"/>
    </source>
</evidence>
<dbReference type="PANTHER" id="PTHR16897">
    <property type="entry name" value="OS10G0105400 PROTEIN"/>
    <property type="match status" value="1"/>
</dbReference>
<dbReference type="InterPro" id="IPR013783">
    <property type="entry name" value="Ig-like_fold"/>
</dbReference>
<name>A0ABD0L3W5_9CAEN</name>
<feature type="compositionally biased region" description="Acidic residues" evidence="1">
    <location>
        <begin position="1421"/>
        <end position="1436"/>
    </location>
</feature>
<keyword evidence="3" id="KW-1185">Reference proteome</keyword>
<gene>
    <name evidence="2" type="ORF">BaRGS_00014638</name>
</gene>
<evidence type="ECO:0000256" key="1">
    <source>
        <dbReference type="SAM" id="MobiDB-lite"/>
    </source>
</evidence>
<dbReference type="SUPFAM" id="SSF49265">
    <property type="entry name" value="Fibronectin type III"/>
    <property type="match status" value="1"/>
</dbReference>
<dbReference type="EMBL" id="JACVVK020000086">
    <property type="protein sequence ID" value="KAK7494165.1"/>
    <property type="molecule type" value="Genomic_DNA"/>
</dbReference>
<reference evidence="2 3" key="1">
    <citation type="journal article" date="2023" name="Sci. Data">
        <title>Genome assembly of the Korean intertidal mud-creeper Batillaria attramentaria.</title>
        <authorList>
            <person name="Patra A.K."/>
            <person name="Ho P.T."/>
            <person name="Jun S."/>
            <person name="Lee S.J."/>
            <person name="Kim Y."/>
            <person name="Won Y.J."/>
        </authorList>
    </citation>
    <scope>NUCLEOTIDE SEQUENCE [LARGE SCALE GENOMIC DNA]</scope>
    <source>
        <strain evidence="2">Wonlab-2016</strain>
    </source>
</reference>
<comment type="caution">
    <text evidence="2">The sequence shown here is derived from an EMBL/GenBank/DDBJ whole genome shotgun (WGS) entry which is preliminary data.</text>
</comment>
<organism evidence="2 3">
    <name type="scientific">Batillaria attramentaria</name>
    <dbReference type="NCBI Taxonomy" id="370345"/>
    <lineage>
        <taxon>Eukaryota</taxon>
        <taxon>Metazoa</taxon>
        <taxon>Spiralia</taxon>
        <taxon>Lophotrochozoa</taxon>
        <taxon>Mollusca</taxon>
        <taxon>Gastropoda</taxon>
        <taxon>Caenogastropoda</taxon>
        <taxon>Sorbeoconcha</taxon>
        <taxon>Cerithioidea</taxon>
        <taxon>Batillariidae</taxon>
        <taxon>Batillaria</taxon>
    </lineage>
</organism>
<dbReference type="PANTHER" id="PTHR16897:SF2">
    <property type="entry name" value="OS03G0226600 PROTEIN"/>
    <property type="match status" value="1"/>
</dbReference>
<protein>
    <recommendedName>
        <fullName evidence="4">SAP domain-containing protein</fullName>
    </recommendedName>
</protein>
<evidence type="ECO:0000313" key="3">
    <source>
        <dbReference type="Proteomes" id="UP001519460"/>
    </source>
</evidence>
<dbReference type="Proteomes" id="UP001519460">
    <property type="component" value="Unassembled WGS sequence"/>
</dbReference>